<reference evidence="1" key="1">
    <citation type="submission" date="2022-07" db="EMBL/GenBank/DDBJ databases">
        <title>Genome Sequence of Lecanicillium saksenae.</title>
        <authorList>
            <person name="Buettner E."/>
        </authorList>
    </citation>
    <scope>NUCLEOTIDE SEQUENCE</scope>
    <source>
        <strain evidence="1">VT-O1</strain>
    </source>
</reference>
<accession>A0ACC1R1E5</accession>
<sequence>MRRSCDVLAVFYATWFLPYKCQAEATGSVVAAPDDAAAVEASPPPKTPKDDKKYVSQYISAWGEQYSKFVSGGKDGKGGDDKKNAGNAAQNLAVVWSAAALAGVAGFIAVA</sequence>
<organism evidence="1 2">
    <name type="scientific">Lecanicillium saksenae</name>
    <dbReference type="NCBI Taxonomy" id="468837"/>
    <lineage>
        <taxon>Eukaryota</taxon>
        <taxon>Fungi</taxon>
        <taxon>Dikarya</taxon>
        <taxon>Ascomycota</taxon>
        <taxon>Pezizomycotina</taxon>
        <taxon>Sordariomycetes</taxon>
        <taxon>Hypocreomycetidae</taxon>
        <taxon>Hypocreales</taxon>
        <taxon>Cordycipitaceae</taxon>
        <taxon>Lecanicillium</taxon>
    </lineage>
</organism>
<keyword evidence="2" id="KW-1185">Reference proteome</keyword>
<gene>
    <name evidence="1" type="ORF">NLG97_g2226</name>
</gene>
<comment type="caution">
    <text evidence="1">The sequence shown here is derived from an EMBL/GenBank/DDBJ whole genome shotgun (WGS) entry which is preliminary data.</text>
</comment>
<proteinExistence type="predicted"/>
<name>A0ACC1R1E5_9HYPO</name>
<evidence type="ECO:0000313" key="1">
    <source>
        <dbReference type="EMBL" id="KAJ3497000.1"/>
    </source>
</evidence>
<evidence type="ECO:0000313" key="2">
    <source>
        <dbReference type="Proteomes" id="UP001148737"/>
    </source>
</evidence>
<dbReference type="EMBL" id="JANAKD010000145">
    <property type="protein sequence ID" value="KAJ3497000.1"/>
    <property type="molecule type" value="Genomic_DNA"/>
</dbReference>
<dbReference type="Proteomes" id="UP001148737">
    <property type="component" value="Unassembled WGS sequence"/>
</dbReference>
<protein>
    <submittedName>
        <fullName evidence="1">Uncharacterized protein</fullName>
    </submittedName>
</protein>